<feature type="chain" id="PRO_5013773558" evidence="1">
    <location>
        <begin position="24"/>
        <end position="492"/>
    </location>
</feature>
<evidence type="ECO:0000313" key="3">
    <source>
        <dbReference type="EMBL" id="PHK99484.1"/>
    </source>
</evidence>
<sequence length="492" mass="54613">MTQIPALRLLPLLLCVLWQSACGQPVGASAGAPSYPDYPAEAVEASLEAYRETALTTRRFKHADLQPLLANLGDAFRVDTAGQSVEGRALYRVTWGNGPVEVLLWSQMHGDEPTATAALFDLFNWLGGSGDGLDSLRQLLDRELHLTFLPMLNPDGAERFERRNALGIDLNRDALHLTSPEARTLKAERDRLDAAWGFNLHDQGIYYSVGFPTGPGAVLSILAPAYDWEKTMNGKREDAAQLIALLNARWQDHVPGRVGRYNDDFEPRAFGDNLQKWGTRTVLIESGGFPGDPEKQEIRRLNVLALIDGLHAIATGRYEQYSVEDYLSIPENESYGVHALVLENARVVRPEGEFVLDIGFRRNERLLDKKARDYASWAYVSDLGDLSTFGAFERVDLDSQRVVPGKVYPGKLSLEEIKRLDARELYRQGYTAVTATTTPPDAARVPGLRILGPNDRLSAEVANGVSLDLLVYGENDRLRMVVVDGQVVEVRQ</sequence>
<name>A0A2G0CHM9_9BACT</name>
<feature type="domain" description="Peptidase M14" evidence="2">
    <location>
        <begin position="68"/>
        <end position="173"/>
    </location>
</feature>
<keyword evidence="1" id="KW-0732">Signal</keyword>
<feature type="signal peptide" evidence="1">
    <location>
        <begin position="1"/>
        <end position="23"/>
    </location>
</feature>
<accession>A0A2G0CHM9</accession>
<dbReference type="EMBL" id="PDLO01000001">
    <property type="protein sequence ID" value="PHK99484.1"/>
    <property type="molecule type" value="Genomic_DNA"/>
</dbReference>
<keyword evidence="4" id="KW-1185">Reference proteome</keyword>
<dbReference type="GO" id="GO:0008270">
    <property type="term" value="F:zinc ion binding"/>
    <property type="evidence" value="ECO:0007669"/>
    <property type="project" value="InterPro"/>
</dbReference>
<evidence type="ECO:0000313" key="4">
    <source>
        <dbReference type="Proteomes" id="UP000226437"/>
    </source>
</evidence>
<dbReference type="GO" id="GO:0004181">
    <property type="term" value="F:metallocarboxypeptidase activity"/>
    <property type="evidence" value="ECO:0007669"/>
    <property type="project" value="InterPro"/>
</dbReference>
<dbReference type="Proteomes" id="UP000226437">
    <property type="component" value="Unassembled WGS sequence"/>
</dbReference>
<reference evidence="3 4" key="1">
    <citation type="submission" date="2017-10" db="EMBL/GenBank/DDBJ databases">
        <title>The draft genome sequence of Lewinella marina KCTC 32374.</title>
        <authorList>
            <person name="Wang K."/>
        </authorList>
    </citation>
    <scope>NUCLEOTIDE SEQUENCE [LARGE SCALE GENOMIC DNA]</scope>
    <source>
        <strain evidence="3 4">MKG-38</strain>
    </source>
</reference>
<gene>
    <name evidence="3" type="ORF">CGL56_00025</name>
</gene>
<dbReference type="AlphaFoldDB" id="A0A2G0CHM9"/>
<evidence type="ECO:0000256" key="1">
    <source>
        <dbReference type="SAM" id="SignalP"/>
    </source>
</evidence>
<dbReference type="RefSeq" id="WP_099104463.1">
    <property type="nucleotide sequence ID" value="NZ_JAATJF010000001.1"/>
</dbReference>
<evidence type="ECO:0000259" key="2">
    <source>
        <dbReference type="Pfam" id="PF00246"/>
    </source>
</evidence>
<protein>
    <submittedName>
        <fullName evidence="3">Peptidase M14</fullName>
    </submittedName>
</protein>
<comment type="caution">
    <text evidence="3">The sequence shown here is derived from an EMBL/GenBank/DDBJ whole genome shotgun (WGS) entry which is preliminary data.</text>
</comment>
<dbReference type="Pfam" id="PF00246">
    <property type="entry name" value="Peptidase_M14"/>
    <property type="match status" value="1"/>
</dbReference>
<dbReference type="OrthoDB" id="1119199at2"/>
<dbReference type="Gene3D" id="3.40.630.10">
    <property type="entry name" value="Zn peptidases"/>
    <property type="match status" value="1"/>
</dbReference>
<dbReference type="GO" id="GO:0006508">
    <property type="term" value="P:proteolysis"/>
    <property type="evidence" value="ECO:0007669"/>
    <property type="project" value="InterPro"/>
</dbReference>
<proteinExistence type="predicted"/>
<dbReference type="SUPFAM" id="SSF53187">
    <property type="entry name" value="Zn-dependent exopeptidases"/>
    <property type="match status" value="1"/>
</dbReference>
<dbReference type="InterPro" id="IPR000834">
    <property type="entry name" value="Peptidase_M14"/>
</dbReference>
<organism evidence="3 4">
    <name type="scientific">Neolewinella marina</name>
    <dbReference type="NCBI Taxonomy" id="438751"/>
    <lineage>
        <taxon>Bacteria</taxon>
        <taxon>Pseudomonadati</taxon>
        <taxon>Bacteroidota</taxon>
        <taxon>Saprospiria</taxon>
        <taxon>Saprospirales</taxon>
        <taxon>Lewinellaceae</taxon>
        <taxon>Neolewinella</taxon>
    </lineage>
</organism>